<sequence length="20" mass="2405">MLDQGIINQEEFNQNKKELL</sequence>
<dbReference type="Pfam" id="PF09851">
    <property type="entry name" value="SHOCT"/>
    <property type="match status" value="1"/>
</dbReference>
<protein>
    <recommendedName>
        <fullName evidence="1">SHOCT domain-containing protein</fullName>
    </recommendedName>
</protein>
<comment type="caution">
    <text evidence="2">The sequence shown here is derived from an EMBL/GenBank/DDBJ whole genome shotgun (WGS) entry which is preliminary data.</text>
</comment>
<accession>A0A2S7L124</accession>
<evidence type="ECO:0000313" key="3">
    <source>
        <dbReference type="Proteomes" id="UP000239522"/>
    </source>
</evidence>
<dbReference type="AlphaFoldDB" id="A0A2S7L124"/>
<reference evidence="2 3" key="1">
    <citation type="submission" date="2016-11" db="EMBL/GenBank/DDBJ databases">
        <title>Trade-off between light-utilization and light-protection in marine flavobacteria.</title>
        <authorList>
            <person name="Kumagai Y."/>
        </authorList>
    </citation>
    <scope>NUCLEOTIDE SEQUENCE [LARGE SCALE GENOMIC DNA]</scope>
    <source>
        <strain evidence="2 3">ATCC 700397</strain>
    </source>
</reference>
<gene>
    <name evidence="2" type="ORF">BST83_05855</name>
</gene>
<organism evidence="2 3">
    <name type="scientific">Polaribacter filamentus</name>
    <dbReference type="NCBI Taxonomy" id="53483"/>
    <lineage>
        <taxon>Bacteria</taxon>
        <taxon>Pseudomonadati</taxon>
        <taxon>Bacteroidota</taxon>
        <taxon>Flavobacteriia</taxon>
        <taxon>Flavobacteriales</taxon>
        <taxon>Flavobacteriaceae</taxon>
    </lineage>
</organism>
<proteinExistence type="predicted"/>
<dbReference type="Proteomes" id="UP000239522">
    <property type="component" value="Unassembled WGS sequence"/>
</dbReference>
<feature type="domain" description="SHOCT" evidence="1">
    <location>
        <begin position="1"/>
        <end position="20"/>
    </location>
</feature>
<evidence type="ECO:0000313" key="2">
    <source>
        <dbReference type="EMBL" id="PQB08624.1"/>
    </source>
</evidence>
<keyword evidence="3" id="KW-1185">Reference proteome</keyword>
<evidence type="ECO:0000259" key="1">
    <source>
        <dbReference type="Pfam" id="PF09851"/>
    </source>
</evidence>
<name>A0A2S7L124_9FLAO</name>
<dbReference type="InterPro" id="IPR018649">
    <property type="entry name" value="SHOCT"/>
</dbReference>
<dbReference type="EMBL" id="MQUA01000013">
    <property type="protein sequence ID" value="PQB08624.1"/>
    <property type="molecule type" value="Genomic_DNA"/>
</dbReference>